<evidence type="ECO:0000256" key="3">
    <source>
        <dbReference type="ARBA" id="ARBA00022475"/>
    </source>
</evidence>
<evidence type="ECO:0000313" key="10">
    <source>
        <dbReference type="EMBL" id="ROH93796.1"/>
    </source>
</evidence>
<keyword evidence="3" id="KW-1003">Cell membrane</keyword>
<dbReference type="GO" id="GO:0006886">
    <property type="term" value="P:intracellular protein transport"/>
    <property type="evidence" value="ECO:0007669"/>
    <property type="project" value="InterPro"/>
</dbReference>
<keyword evidence="8 9" id="KW-0472">Membrane</keyword>
<dbReference type="GO" id="GO:0009306">
    <property type="term" value="P:protein secretion"/>
    <property type="evidence" value="ECO:0007669"/>
    <property type="project" value="InterPro"/>
</dbReference>
<evidence type="ECO:0000256" key="2">
    <source>
        <dbReference type="ARBA" id="ARBA00022448"/>
    </source>
</evidence>
<evidence type="ECO:0000256" key="4">
    <source>
        <dbReference type="ARBA" id="ARBA00022692"/>
    </source>
</evidence>
<evidence type="ECO:0000313" key="11">
    <source>
        <dbReference type="Proteomes" id="UP000282106"/>
    </source>
</evidence>
<protein>
    <submittedName>
        <fullName evidence="10">Preprotein translocase subunit SecE</fullName>
    </submittedName>
</protein>
<dbReference type="InterPro" id="IPR005807">
    <property type="entry name" value="SecE_bac"/>
</dbReference>
<dbReference type="GO" id="GO:0005886">
    <property type="term" value="C:plasma membrane"/>
    <property type="evidence" value="ECO:0007669"/>
    <property type="project" value="TreeGrafter"/>
</dbReference>
<evidence type="ECO:0000256" key="8">
    <source>
        <dbReference type="ARBA" id="ARBA00023136"/>
    </source>
</evidence>
<evidence type="ECO:0000256" key="7">
    <source>
        <dbReference type="ARBA" id="ARBA00023010"/>
    </source>
</evidence>
<sequence>MLFAGGLFAFYYFEAELPTVVRVLLLLAAVGASAAVGYRTATGQAVWGAIAGARTELRKVVWPTRQESVQTTLMIAVVVLIMSLLMWGLDGALLFGVEKLTGRG</sequence>
<evidence type="ECO:0000256" key="9">
    <source>
        <dbReference type="SAM" id="Phobius"/>
    </source>
</evidence>
<keyword evidence="7" id="KW-0811">Translocation</keyword>
<proteinExistence type="predicted"/>
<dbReference type="PANTHER" id="PTHR33910:SF1">
    <property type="entry name" value="PROTEIN TRANSLOCASE SUBUNIT SECE"/>
    <property type="match status" value="1"/>
</dbReference>
<dbReference type="GO" id="GO:0008320">
    <property type="term" value="F:protein transmembrane transporter activity"/>
    <property type="evidence" value="ECO:0007669"/>
    <property type="project" value="InterPro"/>
</dbReference>
<dbReference type="NCBIfam" id="TIGR00964">
    <property type="entry name" value="secE_bact"/>
    <property type="match status" value="1"/>
</dbReference>
<dbReference type="GO" id="GO:0006605">
    <property type="term" value="P:protein targeting"/>
    <property type="evidence" value="ECO:0007669"/>
    <property type="project" value="InterPro"/>
</dbReference>
<evidence type="ECO:0000256" key="1">
    <source>
        <dbReference type="ARBA" id="ARBA00004370"/>
    </source>
</evidence>
<organism evidence="10 11">
    <name type="scientific">Stagnimonas aquatica</name>
    <dbReference type="NCBI Taxonomy" id="2689987"/>
    <lineage>
        <taxon>Bacteria</taxon>
        <taxon>Pseudomonadati</taxon>
        <taxon>Pseudomonadota</taxon>
        <taxon>Gammaproteobacteria</taxon>
        <taxon>Nevskiales</taxon>
        <taxon>Nevskiaceae</taxon>
        <taxon>Stagnimonas</taxon>
    </lineage>
</organism>
<comment type="caution">
    <text evidence="10">The sequence shown here is derived from an EMBL/GenBank/DDBJ whole genome shotgun (WGS) entry which is preliminary data.</text>
</comment>
<dbReference type="Pfam" id="PF00584">
    <property type="entry name" value="SecE"/>
    <property type="match status" value="1"/>
</dbReference>
<feature type="transmembrane region" description="Helical" evidence="9">
    <location>
        <begin position="71"/>
        <end position="89"/>
    </location>
</feature>
<dbReference type="InterPro" id="IPR038379">
    <property type="entry name" value="SecE_sf"/>
</dbReference>
<dbReference type="Proteomes" id="UP000282106">
    <property type="component" value="Unassembled WGS sequence"/>
</dbReference>
<keyword evidence="5" id="KW-0653">Protein transport</keyword>
<feature type="transmembrane region" description="Helical" evidence="9">
    <location>
        <begin position="25"/>
        <end position="50"/>
    </location>
</feature>
<keyword evidence="11" id="KW-1185">Reference proteome</keyword>
<keyword evidence="2" id="KW-0813">Transport</keyword>
<accession>A0A3N0VLX1</accession>
<reference evidence="10 11" key="1">
    <citation type="submission" date="2018-10" db="EMBL/GenBank/DDBJ databases">
        <authorList>
            <person name="Chen W.-M."/>
        </authorList>
    </citation>
    <scope>NUCLEOTIDE SEQUENCE [LARGE SCALE GENOMIC DNA]</scope>
    <source>
        <strain evidence="10 11">THS-13</strain>
    </source>
</reference>
<dbReference type="EMBL" id="RJVO01000001">
    <property type="protein sequence ID" value="ROH93796.1"/>
    <property type="molecule type" value="Genomic_DNA"/>
</dbReference>
<comment type="subcellular location">
    <subcellularLocation>
        <location evidence="1">Membrane</location>
    </subcellularLocation>
</comment>
<dbReference type="InterPro" id="IPR001901">
    <property type="entry name" value="Translocase_SecE/Sec61-g"/>
</dbReference>
<dbReference type="FunCoup" id="A0A3N0VLX1">
    <property type="interactions" value="102"/>
</dbReference>
<name>A0A3N0VLX1_9GAMM</name>
<dbReference type="InParanoid" id="A0A3N0VLX1"/>
<keyword evidence="6 9" id="KW-1133">Transmembrane helix</keyword>
<evidence type="ECO:0000256" key="5">
    <source>
        <dbReference type="ARBA" id="ARBA00022927"/>
    </source>
</evidence>
<gene>
    <name evidence="10" type="primary">secE</name>
    <name evidence="10" type="ORF">ED208_00045</name>
</gene>
<dbReference type="Gene3D" id="1.20.5.1030">
    <property type="entry name" value="Preprotein translocase secy subunit"/>
    <property type="match status" value="1"/>
</dbReference>
<dbReference type="GO" id="GO:0043952">
    <property type="term" value="P:protein transport by the Sec complex"/>
    <property type="evidence" value="ECO:0007669"/>
    <property type="project" value="TreeGrafter"/>
</dbReference>
<dbReference type="PANTHER" id="PTHR33910">
    <property type="entry name" value="PROTEIN TRANSLOCASE SUBUNIT SECE"/>
    <property type="match status" value="1"/>
</dbReference>
<dbReference type="AlphaFoldDB" id="A0A3N0VLX1"/>
<evidence type="ECO:0000256" key="6">
    <source>
        <dbReference type="ARBA" id="ARBA00022989"/>
    </source>
</evidence>
<keyword evidence="4 9" id="KW-0812">Transmembrane</keyword>
<dbReference type="PRINTS" id="PR01650">
    <property type="entry name" value="SECETRNLCASE"/>
</dbReference>